<dbReference type="PANTHER" id="PTHR43156">
    <property type="entry name" value="STAGE II SPORULATION PROTEIN E-RELATED"/>
    <property type="match status" value="1"/>
</dbReference>
<accession>A0ABU8TCG8</accession>
<comment type="caution">
    <text evidence="3">The sequence shown here is derived from an EMBL/GenBank/DDBJ whole genome shotgun (WGS) entry which is preliminary data.</text>
</comment>
<dbReference type="Gene3D" id="3.30.450.40">
    <property type="match status" value="1"/>
</dbReference>
<feature type="domain" description="PPM-type phosphatase" evidence="2">
    <location>
        <begin position="219"/>
        <end position="438"/>
    </location>
</feature>
<dbReference type="SUPFAM" id="SSF55781">
    <property type="entry name" value="GAF domain-like"/>
    <property type="match status" value="1"/>
</dbReference>
<dbReference type="Gene3D" id="3.30.565.10">
    <property type="entry name" value="Histidine kinase-like ATPase, C-terminal domain"/>
    <property type="match status" value="1"/>
</dbReference>
<evidence type="ECO:0000313" key="3">
    <source>
        <dbReference type="EMBL" id="MEJ8281387.1"/>
    </source>
</evidence>
<dbReference type="SUPFAM" id="SSF81606">
    <property type="entry name" value="PP2C-like"/>
    <property type="match status" value="1"/>
</dbReference>
<evidence type="ECO:0000256" key="1">
    <source>
        <dbReference type="ARBA" id="ARBA00022801"/>
    </source>
</evidence>
<protein>
    <submittedName>
        <fullName evidence="3">SpoIIE family protein phosphatase</fullName>
    </submittedName>
</protein>
<dbReference type="Gene3D" id="3.60.40.10">
    <property type="entry name" value="PPM-type phosphatase domain"/>
    <property type="match status" value="1"/>
</dbReference>
<dbReference type="CDD" id="cd16936">
    <property type="entry name" value="HATPase_RsbW-like"/>
    <property type="match status" value="1"/>
</dbReference>
<dbReference type="InterPro" id="IPR036890">
    <property type="entry name" value="HATPase_C_sf"/>
</dbReference>
<dbReference type="InterPro" id="IPR036457">
    <property type="entry name" value="PPM-type-like_dom_sf"/>
</dbReference>
<evidence type="ECO:0000259" key="2">
    <source>
        <dbReference type="PROSITE" id="PS51746"/>
    </source>
</evidence>
<dbReference type="Proteomes" id="UP001364211">
    <property type="component" value="Unassembled WGS sequence"/>
</dbReference>
<dbReference type="InterPro" id="IPR003018">
    <property type="entry name" value="GAF"/>
</dbReference>
<dbReference type="InterPro" id="IPR003594">
    <property type="entry name" value="HATPase_dom"/>
</dbReference>
<dbReference type="PROSITE" id="PS51746">
    <property type="entry name" value="PPM_2"/>
    <property type="match status" value="1"/>
</dbReference>
<gene>
    <name evidence="3" type="ORF">WJX68_20800</name>
</gene>
<dbReference type="InterPro" id="IPR052016">
    <property type="entry name" value="Bact_Sigma-Reg"/>
</dbReference>
<name>A0ABU8TCG8_9PSEU</name>
<dbReference type="Pfam" id="PF13581">
    <property type="entry name" value="HATPase_c_2"/>
    <property type="match status" value="1"/>
</dbReference>
<organism evidence="3 4">
    <name type="scientific">Pseudonocardia spirodelae</name>
    <dbReference type="NCBI Taxonomy" id="3133431"/>
    <lineage>
        <taxon>Bacteria</taxon>
        <taxon>Bacillati</taxon>
        <taxon>Actinomycetota</taxon>
        <taxon>Actinomycetes</taxon>
        <taxon>Pseudonocardiales</taxon>
        <taxon>Pseudonocardiaceae</taxon>
        <taxon>Pseudonocardia</taxon>
    </lineage>
</organism>
<dbReference type="RefSeq" id="WP_340293620.1">
    <property type="nucleotide sequence ID" value="NZ_JBBJUP010000019.1"/>
</dbReference>
<dbReference type="SMART" id="SM00065">
    <property type="entry name" value="GAF"/>
    <property type="match status" value="1"/>
</dbReference>
<dbReference type="InterPro" id="IPR029016">
    <property type="entry name" value="GAF-like_dom_sf"/>
</dbReference>
<reference evidence="3 4" key="1">
    <citation type="submission" date="2024-03" db="EMBL/GenBank/DDBJ databases">
        <title>Draft genome sequence of Pseudonocardia sp. DW16-2.</title>
        <authorList>
            <person name="Duangmal K."/>
        </authorList>
    </citation>
    <scope>NUCLEOTIDE SEQUENCE [LARGE SCALE GENOMIC DNA]</scope>
    <source>
        <strain evidence="3 4">DW16-2</strain>
    </source>
</reference>
<keyword evidence="4" id="KW-1185">Reference proteome</keyword>
<dbReference type="PANTHER" id="PTHR43156:SF2">
    <property type="entry name" value="STAGE II SPORULATION PROTEIN E"/>
    <property type="match status" value="1"/>
</dbReference>
<dbReference type="Pfam" id="PF07228">
    <property type="entry name" value="SpoIIE"/>
    <property type="match status" value="1"/>
</dbReference>
<dbReference type="SUPFAM" id="SSF55874">
    <property type="entry name" value="ATPase domain of HSP90 chaperone/DNA topoisomerase II/histidine kinase"/>
    <property type="match status" value="1"/>
</dbReference>
<dbReference type="EMBL" id="JBBJUP010000019">
    <property type="protein sequence ID" value="MEJ8281387.1"/>
    <property type="molecule type" value="Genomic_DNA"/>
</dbReference>
<dbReference type="SMART" id="SM00331">
    <property type="entry name" value="PP2C_SIG"/>
    <property type="match status" value="1"/>
</dbReference>
<dbReference type="Pfam" id="PF01590">
    <property type="entry name" value="GAF"/>
    <property type="match status" value="1"/>
</dbReference>
<evidence type="ECO:0000313" key="4">
    <source>
        <dbReference type="Proteomes" id="UP001364211"/>
    </source>
</evidence>
<sequence>MSLVSDEGAAAAAPSPLRSVARLEAVRATRLLDTGPEEAFNRLTRLVSVVLGTPTVTLTVVDDVRTFLKGTPDPAAIVGPDGVFQAPVEDSGCRVVVEAGGEVCAPDVAADPRLRELSLMTEFGAASWLGVPVRDPDGQVVGNLCAMDVVVREWTDLHRETIRTLADAVEGEIALRLALRETERQALAAVRSAAEAETLARTLQESLLPAQPPRLPGLDIAARFLPGGSGVEVMGDFYDAVPVPDGIAVVVGDVQGKGAAAARTTALARSATRTAAHTEPDPTAVLRTVNDVLHVWFDGRVSFVTAALAALHRGPGDTWRAHLASAGHPPALVRRAGGGVEFHGGGGLVLGIGRTPLVAGEVVTLGPGDSLVLHTDGITEAHVRGRWEQLGEEGARRVLAAVDAAAPADVVARALTDAALAHCGGRLSDDAGVVVVRVEGPAGAGEDQVVTEHVPHPGVGREARRATRTALTGWGLDGPVVADAVLVVEELVANVVDHARTAFRLVLRRGPGTVRIEVDDDGAGRPRLRPVDPRAVRGRGLQLVDAVARSWGCDARGSGKRVWAELAVP</sequence>
<proteinExistence type="predicted"/>
<keyword evidence="1" id="KW-0378">Hydrolase</keyword>
<dbReference type="InterPro" id="IPR001932">
    <property type="entry name" value="PPM-type_phosphatase-like_dom"/>
</dbReference>